<evidence type="ECO:0000256" key="4">
    <source>
        <dbReference type="ARBA" id="ARBA00022801"/>
    </source>
</evidence>
<sequence>MSTFVKVTDLITIMFFLAIAAVITASNTAELDVLEMARTAVVEAKTSFGSMAVTEATSEVAGSYYKLGLSECEKLYDESEARLSKLVVDHENFTVEDVRTWLSGVLANHHTCLDGLIQQRQGHKPLVHSNVTFVLHEALAFYKKSRGHMKKRLHGPARQGHGPTRPKHRPTRPNLHGPGRSHHGPSRPNQNGGMLVSWNPTSSRADFVVARDGSATHRTINQALAAVSRMGKSRLNRVIIYIKAGVYNEKIEIDRHMKNIMLVGDGMDRTIVTNNRNVPDGSTTYGSATFGVSGDGFWARDITFENTAGPHKHQAVALRVSSDLSLFYRCSFKGYQDTLFTHSLRQFYRDCHIYGTIDFIFGDAAAVFQNCDIFVRRPMDHQGNMITAQGRDDPHTNSGISIQHSRIRAAPEFEAVKGRFKSYLGRPWKKYSRTVFLKTDIDELIDPRGWREWSGSYALSTLYYGEFMNTGAGAGTGRRVNWPGFHVLRGEEEASPFTVSRFIQGDSWIPITGVPFSAGV</sequence>
<dbReference type="GO" id="GO:0045490">
    <property type="term" value="P:pectin catabolic process"/>
    <property type="evidence" value="ECO:0007669"/>
    <property type="project" value="UniProtKB-UniRule"/>
</dbReference>
<dbReference type="GO" id="GO:0030599">
    <property type="term" value="F:pectinesterase activity"/>
    <property type="evidence" value="ECO:0007669"/>
    <property type="project" value="UniProtKB-UniRule"/>
</dbReference>
<dbReference type="InterPro" id="IPR000070">
    <property type="entry name" value="Pectinesterase_cat"/>
</dbReference>
<dbReference type="PROSITE" id="PS00503">
    <property type="entry name" value="PECTINESTERASE_2"/>
    <property type="match status" value="1"/>
</dbReference>
<comment type="pathway">
    <text evidence="1 7">Glycan metabolism; pectin degradation; 2-dehydro-3-deoxy-D-gluconate from pectin: step 1/5.</text>
</comment>
<dbReference type="InterPro" id="IPR033131">
    <property type="entry name" value="Pectinesterase_Asp_AS"/>
</dbReference>
<comment type="similarity">
    <text evidence="3">In the C-terminal section; belongs to the pectinesterase family.</text>
</comment>
<dbReference type="EC" id="3.1.1.11" evidence="7"/>
<evidence type="ECO:0000256" key="6">
    <source>
        <dbReference type="PROSITE-ProRule" id="PRU10040"/>
    </source>
</evidence>
<evidence type="ECO:0000259" key="9">
    <source>
        <dbReference type="SMART" id="SM00856"/>
    </source>
</evidence>
<evidence type="ECO:0000256" key="2">
    <source>
        <dbReference type="ARBA" id="ARBA00006027"/>
    </source>
</evidence>
<feature type="active site" evidence="6">
    <location>
        <position position="358"/>
    </location>
</feature>
<dbReference type="CDD" id="cd15799">
    <property type="entry name" value="PMEI-like_4"/>
    <property type="match status" value="1"/>
</dbReference>
<dbReference type="Proteomes" id="UP000694251">
    <property type="component" value="Chromosome 3"/>
</dbReference>
<evidence type="ECO:0000313" key="11">
    <source>
        <dbReference type="Proteomes" id="UP000694251"/>
    </source>
</evidence>
<evidence type="ECO:0000256" key="7">
    <source>
        <dbReference type="RuleBase" id="RU000589"/>
    </source>
</evidence>
<proteinExistence type="inferred from homology"/>
<keyword evidence="4 7" id="KW-0378">Hydrolase</keyword>
<comment type="similarity">
    <text evidence="2">In the N-terminal section; belongs to the PMEI family.</text>
</comment>
<keyword evidence="10" id="KW-0456">Lyase</keyword>
<dbReference type="Pfam" id="PF01095">
    <property type="entry name" value="Pectinesterase"/>
    <property type="match status" value="1"/>
</dbReference>
<keyword evidence="5 7" id="KW-0063">Aspartyl esterase</keyword>
<dbReference type="PANTHER" id="PTHR31707">
    <property type="entry name" value="PECTINESTERASE"/>
    <property type="match status" value="1"/>
</dbReference>
<organism evidence="10 11">
    <name type="scientific">Arabidopsis suecica</name>
    <name type="common">Swedish thale-cress</name>
    <name type="synonym">Cardaminopsis suecica</name>
    <dbReference type="NCBI Taxonomy" id="45249"/>
    <lineage>
        <taxon>Eukaryota</taxon>
        <taxon>Viridiplantae</taxon>
        <taxon>Streptophyta</taxon>
        <taxon>Embryophyta</taxon>
        <taxon>Tracheophyta</taxon>
        <taxon>Spermatophyta</taxon>
        <taxon>Magnoliopsida</taxon>
        <taxon>eudicotyledons</taxon>
        <taxon>Gunneridae</taxon>
        <taxon>Pentapetalae</taxon>
        <taxon>rosids</taxon>
        <taxon>malvids</taxon>
        <taxon>Brassicales</taxon>
        <taxon>Brassicaceae</taxon>
        <taxon>Camelineae</taxon>
        <taxon>Arabidopsis</taxon>
    </lineage>
</organism>
<dbReference type="GO" id="GO:0004857">
    <property type="term" value="F:enzyme inhibitor activity"/>
    <property type="evidence" value="ECO:0007669"/>
    <property type="project" value="InterPro"/>
</dbReference>
<keyword evidence="11" id="KW-1185">Reference proteome</keyword>
<feature type="region of interest" description="Disordered" evidence="8">
    <location>
        <begin position="147"/>
        <end position="195"/>
    </location>
</feature>
<dbReference type="GO" id="GO:0016829">
    <property type="term" value="F:lyase activity"/>
    <property type="evidence" value="ECO:0007669"/>
    <property type="project" value="UniProtKB-KW"/>
</dbReference>
<dbReference type="Pfam" id="PF04043">
    <property type="entry name" value="PMEI"/>
    <property type="match status" value="1"/>
</dbReference>
<dbReference type="SMART" id="SM00856">
    <property type="entry name" value="PMEI"/>
    <property type="match status" value="1"/>
</dbReference>
<evidence type="ECO:0000256" key="5">
    <source>
        <dbReference type="ARBA" id="ARBA00023085"/>
    </source>
</evidence>
<dbReference type="FunFam" id="2.160.20.10:FF:000001">
    <property type="entry name" value="Pectinesterase"/>
    <property type="match status" value="1"/>
</dbReference>
<name>A0A8T2FFP4_ARASU</name>
<dbReference type="AlphaFoldDB" id="A0A8T2FFP4"/>
<dbReference type="GO" id="GO:0042545">
    <property type="term" value="P:cell wall modification"/>
    <property type="evidence" value="ECO:0007669"/>
    <property type="project" value="UniProtKB-UniRule"/>
</dbReference>
<dbReference type="OrthoDB" id="2019149at2759"/>
<feature type="domain" description="Pectinesterase inhibitor" evidence="9">
    <location>
        <begin position="6"/>
        <end position="141"/>
    </location>
</feature>
<gene>
    <name evidence="10" type="ORF">ISN44_As03g052610</name>
</gene>
<protein>
    <recommendedName>
        <fullName evidence="7">Pectinesterase</fullName>
        <ecNumber evidence="7">3.1.1.11</ecNumber>
    </recommendedName>
</protein>
<dbReference type="FunFam" id="1.20.140.40:FF:000036">
    <property type="entry name" value="Pectinesterase"/>
    <property type="match status" value="1"/>
</dbReference>
<evidence type="ECO:0000313" key="10">
    <source>
        <dbReference type="EMBL" id="KAG7635138.1"/>
    </source>
</evidence>
<evidence type="ECO:0000256" key="3">
    <source>
        <dbReference type="ARBA" id="ARBA00007786"/>
    </source>
</evidence>
<evidence type="ECO:0000256" key="8">
    <source>
        <dbReference type="SAM" id="MobiDB-lite"/>
    </source>
</evidence>
<comment type="caution">
    <text evidence="10">The sequence shown here is derived from an EMBL/GenBank/DDBJ whole genome shotgun (WGS) entry which is preliminary data.</text>
</comment>
<comment type="catalytic activity">
    <reaction evidence="7">
        <text>[(1-&gt;4)-alpha-D-galacturonosyl methyl ester](n) + n H2O = [(1-&gt;4)-alpha-D-galacturonosyl](n) + n methanol + n H(+)</text>
        <dbReference type="Rhea" id="RHEA:22380"/>
        <dbReference type="Rhea" id="RHEA-COMP:14570"/>
        <dbReference type="Rhea" id="RHEA-COMP:14573"/>
        <dbReference type="ChEBI" id="CHEBI:15377"/>
        <dbReference type="ChEBI" id="CHEBI:15378"/>
        <dbReference type="ChEBI" id="CHEBI:17790"/>
        <dbReference type="ChEBI" id="CHEBI:140522"/>
        <dbReference type="ChEBI" id="CHEBI:140523"/>
        <dbReference type="EC" id="3.1.1.11"/>
    </reaction>
</comment>
<reference evidence="10 11" key="1">
    <citation type="submission" date="2020-12" db="EMBL/GenBank/DDBJ databases">
        <title>Concerted genomic and epigenomic changes stabilize Arabidopsis allopolyploids.</title>
        <authorList>
            <person name="Chen Z."/>
        </authorList>
    </citation>
    <scope>NUCLEOTIDE SEQUENCE [LARGE SCALE GENOMIC DNA]</scope>
    <source>
        <strain evidence="10">As9502</strain>
        <tissue evidence="10">Leaf</tissue>
    </source>
</reference>
<dbReference type="EMBL" id="JAEFBJ010000003">
    <property type="protein sequence ID" value="KAG7635138.1"/>
    <property type="molecule type" value="Genomic_DNA"/>
</dbReference>
<dbReference type="InterPro" id="IPR006501">
    <property type="entry name" value="Pectinesterase_inhib_dom"/>
</dbReference>
<accession>A0A8T2FFP4</accession>
<evidence type="ECO:0000256" key="1">
    <source>
        <dbReference type="ARBA" id="ARBA00005184"/>
    </source>
</evidence>